<evidence type="ECO:0000256" key="1">
    <source>
        <dbReference type="SAM" id="MobiDB-lite"/>
    </source>
</evidence>
<gene>
    <name evidence="2" type="ORF">RL72_02215</name>
</gene>
<dbReference type="Gene3D" id="1.10.10.10">
    <property type="entry name" value="Winged helix-like DNA-binding domain superfamily/Winged helix DNA-binding domain"/>
    <property type="match status" value="2"/>
</dbReference>
<evidence type="ECO:0000313" key="3">
    <source>
        <dbReference type="Proteomes" id="UP000033448"/>
    </source>
</evidence>
<feature type="compositionally biased region" description="Basic and acidic residues" evidence="1">
    <location>
        <begin position="207"/>
        <end position="240"/>
    </location>
</feature>
<feature type="compositionally biased region" description="Basic residues" evidence="1">
    <location>
        <begin position="149"/>
        <end position="164"/>
    </location>
</feature>
<evidence type="ECO:0000313" key="2">
    <source>
        <dbReference type="EMBL" id="KJL22823.1"/>
    </source>
</evidence>
<feature type="compositionally biased region" description="Basic and acidic residues" evidence="1">
    <location>
        <begin position="138"/>
        <end position="148"/>
    </location>
</feature>
<dbReference type="Proteomes" id="UP000033448">
    <property type="component" value="Unassembled WGS sequence"/>
</dbReference>
<reference evidence="2 3" key="1">
    <citation type="submission" date="2015-02" db="EMBL/GenBank/DDBJ databases">
        <title>Draft genome sequences of ten Microbacterium spp. with emphasis on heavy metal contaminated environments.</title>
        <authorList>
            <person name="Corretto E."/>
        </authorList>
    </citation>
    <scope>NUCLEOTIDE SEQUENCE [LARGE SCALE GENOMIC DNA]</scope>
    <source>
        <strain evidence="2 3">DSM 23848</strain>
    </source>
</reference>
<keyword evidence="3" id="KW-1185">Reference proteome</keyword>
<dbReference type="InterPro" id="IPR036390">
    <property type="entry name" value="WH_DNA-bd_sf"/>
</dbReference>
<feature type="compositionally biased region" description="Basic residues" evidence="1">
    <location>
        <begin position="245"/>
        <end position="267"/>
    </location>
</feature>
<name>A0A0F0KPM6_9MICO</name>
<organism evidence="2 3">
    <name type="scientific">Microbacterium azadirachtae</name>
    <dbReference type="NCBI Taxonomy" id="582680"/>
    <lineage>
        <taxon>Bacteria</taxon>
        <taxon>Bacillati</taxon>
        <taxon>Actinomycetota</taxon>
        <taxon>Actinomycetes</taxon>
        <taxon>Micrococcales</taxon>
        <taxon>Microbacteriaceae</taxon>
        <taxon>Microbacterium</taxon>
    </lineage>
</organism>
<dbReference type="InterPro" id="IPR036388">
    <property type="entry name" value="WH-like_DNA-bd_sf"/>
</dbReference>
<proteinExistence type="predicted"/>
<dbReference type="AlphaFoldDB" id="A0A0F0KPM6"/>
<comment type="caution">
    <text evidence="2">The sequence shown here is derived from an EMBL/GenBank/DDBJ whole genome shotgun (WGS) entry which is preliminary data.</text>
</comment>
<dbReference type="SUPFAM" id="SSF46785">
    <property type="entry name" value="Winged helix' DNA-binding domain"/>
    <property type="match status" value="1"/>
</dbReference>
<feature type="region of interest" description="Disordered" evidence="1">
    <location>
        <begin position="138"/>
        <end position="194"/>
    </location>
</feature>
<feature type="region of interest" description="Disordered" evidence="1">
    <location>
        <begin position="207"/>
        <end position="267"/>
    </location>
</feature>
<feature type="compositionally biased region" description="Basic and acidic residues" evidence="1">
    <location>
        <begin position="181"/>
        <end position="194"/>
    </location>
</feature>
<evidence type="ECO:0008006" key="4">
    <source>
        <dbReference type="Google" id="ProtNLM"/>
    </source>
</evidence>
<dbReference type="RefSeq" id="WP_211256050.1">
    <property type="nucleotide sequence ID" value="NZ_JYIT01000078.1"/>
</dbReference>
<feature type="compositionally biased region" description="Gly residues" evidence="1">
    <location>
        <begin position="165"/>
        <end position="180"/>
    </location>
</feature>
<sequence>MNTSQNSTENASSDQGRPFGFWISAVDRLTAARFATAFEDEGITRRDWRILNVVDGTVPSGRDLPDRKLHHLADLGWVERTADGWALTPEGVAAKARLGNAVEEIRAEVAAALDPEEFAALAASLEKLARGLGFEEGMRLPRRPDTRRGGHHGRRSGHREHGRPHGAGFGGGHGRGAGFGHGERFGRPAHDRFAEHPGFGREWLRRAQQHAEHRHGEHPHGEHPHGEHPHGEHPRGEHLRGMGPRGRHHRRSTEHIHIHLHHGRRDG</sequence>
<protein>
    <recommendedName>
        <fullName evidence="4">DNA-binding transcriptional regulator, MarR family</fullName>
    </recommendedName>
</protein>
<dbReference type="EMBL" id="JYIT01000078">
    <property type="protein sequence ID" value="KJL22823.1"/>
    <property type="molecule type" value="Genomic_DNA"/>
</dbReference>
<accession>A0A0F0KPM6</accession>
<dbReference type="PATRIC" id="fig|582680.7.peg.2262"/>